<dbReference type="PANTHER" id="PTHR32071">
    <property type="entry name" value="TRANSCRIPTIONAL REGULATORY PROTEIN"/>
    <property type="match status" value="1"/>
</dbReference>
<dbReference type="SUPFAM" id="SSF56112">
    <property type="entry name" value="Protein kinase-like (PK-like)"/>
    <property type="match status" value="1"/>
</dbReference>
<keyword evidence="3" id="KW-0902">Two-component regulatory system</keyword>
<dbReference type="Pfam" id="PF02954">
    <property type="entry name" value="HTH_8"/>
    <property type="match status" value="1"/>
</dbReference>
<evidence type="ECO:0000256" key="1">
    <source>
        <dbReference type="ARBA" id="ARBA00022741"/>
    </source>
</evidence>
<dbReference type="Pfam" id="PF00158">
    <property type="entry name" value="Sigma54_activat"/>
    <property type="match status" value="1"/>
</dbReference>
<dbReference type="GO" id="GO:0006355">
    <property type="term" value="P:regulation of DNA-templated transcription"/>
    <property type="evidence" value="ECO:0007669"/>
    <property type="project" value="InterPro"/>
</dbReference>
<dbReference type="Gene3D" id="1.10.8.60">
    <property type="match status" value="1"/>
</dbReference>
<dbReference type="OrthoDB" id="9805953at2"/>
<protein>
    <submittedName>
        <fullName evidence="8">GAF domain-containing protein</fullName>
    </submittedName>
</protein>
<dbReference type="Pfam" id="PF01636">
    <property type="entry name" value="APH"/>
    <property type="match status" value="1"/>
</dbReference>
<evidence type="ECO:0000256" key="5">
    <source>
        <dbReference type="ARBA" id="ARBA00023125"/>
    </source>
</evidence>
<keyword evidence="5" id="KW-0238">DNA-binding</keyword>
<dbReference type="SUPFAM" id="SSF46689">
    <property type="entry name" value="Homeodomain-like"/>
    <property type="match status" value="1"/>
</dbReference>
<dbReference type="InterPro" id="IPR002078">
    <property type="entry name" value="Sigma_54_int"/>
</dbReference>
<sequence length="892" mass="96001">MIDTLAGVPVATFHDATGAAQFATLFDFVPGRMLDETNAEAAFVELGETAARRHGFNETWPRPTGFVRPEWDIETAMGRQGCWGYRGDNATVGPVERDLLARVDAKIRAEIGAYGRPPARYGLIHGDMRMANFIVDPGGIQLSDFDDCGISWHLYGLACALTFVEHAPETPALVAAWLRGYTRLRPLDAANLAVLPAMVMLRRMLLVGWFHTHAHVTELHDLSQRYVPQTMEIGAAFLRGAYLAMRGGVTAIAAAGIGPLLPARESVEALFLDNSTPRYLTMRHPKGASDMAESIQKEDWERFRALGSVPPSIREIVFRSWIRSQRRDDVHALRQAPCVAGNELDELRGRNARLRQAAQAAVRRTGYMLDDAGAMLLLADRSGVILDATGDSRIRARGEENHLHPGGRWGEDAIGTNAIGTALHLAKPTTISGVEHFCEAIQRWSCAAAPISDPRTGRVLGLINISSPSTDALRRGAAFSVSLALQIEEALRSIGLQEHQRLVDQLLSRGVSRGDEIMLLNRHGQQIWSSLRDAGAGAGGTGRGVLPGPVPEPDGDVGQLAERMRAVLPGAGVDIVSDGKDPIGLIVTLARAGRRRPAAAAPDLAAIARSGPAMAGICAEAQRIVEAGVALLLKGPTGSGKETLARALHADGPLSDLPLAALDCSLLDDVALRGGAATDAVLRLTERGGTLILDEPAETPAAVQPLLVQSLTQLARGAEGRVQVISLSSVPLSERLAEGRLRPDLYYRLSGAVVHLPGLAERREDLPALVADLAAHSPERRRGGALRFTPGAMLRLQAHDWPGNLRELRNMVERLSATSFSRLIDVADLPPAIAQGRRAGREPTLRDRERAEILDALAECGGNMTGTARRLGISRSTLYLKLDQYGVPRGRR</sequence>
<dbReference type="InterPro" id="IPR009057">
    <property type="entry name" value="Homeodomain-like_sf"/>
</dbReference>
<keyword evidence="6" id="KW-0804">Transcription</keyword>
<gene>
    <name evidence="8" type="ORF">EOW65_06865</name>
</gene>
<name>A0A443LLU7_9RHOB</name>
<comment type="caution">
    <text evidence="8">The sequence shown here is derived from an EMBL/GenBank/DDBJ whole genome shotgun (WGS) entry which is preliminary data.</text>
</comment>
<dbReference type="SUPFAM" id="SSF52540">
    <property type="entry name" value="P-loop containing nucleoside triphosphate hydrolases"/>
    <property type="match status" value="1"/>
</dbReference>
<keyword evidence="1" id="KW-0547">Nucleotide-binding</keyword>
<evidence type="ECO:0000256" key="6">
    <source>
        <dbReference type="ARBA" id="ARBA00023163"/>
    </source>
</evidence>
<dbReference type="Gene3D" id="1.10.10.60">
    <property type="entry name" value="Homeodomain-like"/>
    <property type="match status" value="1"/>
</dbReference>
<dbReference type="InterPro" id="IPR029016">
    <property type="entry name" value="GAF-like_dom_sf"/>
</dbReference>
<dbReference type="InterPro" id="IPR003593">
    <property type="entry name" value="AAA+_ATPase"/>
</dbReference>
<evidence type="ECO:0000313" key="8">
    <source>
        <dbReference type="EMBL" id="RWR50108.1"/>
    </source>
</evidence>
<feature type="domain" description="Sigma-54 factor interaction" evidence="7">
    <location>
        <begin position="607"/>
        <end position="817"/>
    </location>
</feature>
<dbReference type="GO" id="GO:0005524">
    <property type="term" value="F:ATP binding"/>
    <property type="evidence" value="ECO:0007669"/>
    <property type="project" value="UniProtKB-KW"/>
</dbReference>
<organism evidence="8 9">
    <name type="scientific">Paenirhodobacter ferrireducens</name>
    <dbReference type="NCBI Taxonomy" id="1215032"/>
    <lineage>
        <taxon>Bacteria</taxon>
        <taxon>Pseudomonadati</taxon>
        <taxon>Pseudomonadota</taxon>
        <taxon>Alphaproteobacteria</taxon>
        <taxon>Rhodobacterales</taxon>
        <taxon>Rhodobacter group</taxon>
        <taxon>Paenirhodobacter</taxon>
    </lineage>
</organism>
<dbReference type="Proteomes" id="UP000286594">
    <property type="component" value="Unassembled WGS sequence"/>
</dbReference>
<dbReference type="CDD" id="cd00009">
    <property type="entry name" value="AAA"/>
    <property type="match status" value="1"/>
</dbReference>
<dbReference type="Pfam" id="PF25601">
    <property type="entry name" value="AAA_lid_14"/>
    <property type="match status" value="1"/>
</dbReference>
<dbReference type="AlphaFoldDB" id="A0A443LLU7"/>
<keyword evidence="2" id="KW-0067">ATP-binding</keyword>
<dbReference type="InterPro" id="IPR058031">
    <property type="entry name" value="AAA_lid_NorR"/>
</dbReference>
<dbReference type="InterPro" id="IPR002575">
    <property type="entry name" value="Aminoglycoside_PTrfase"/>
</dbReference>
<dbReference type="GO" id="GO:0000160">
    <property type="term" value="P:phosphorelay signal transduction system"/>
    <property type="evidence" value="ECO:0007669"/>
    <property type="project" value="UniProtKB-KW"/>
</dbReference>
<dbReference type="PRINTS" id="PR01590">
    <property type="entry name" value="HTHFIS"/>
</dbReference>
<evidence type="ECO:0000256" key="2">
    <source>
        <dbReference type="ARBA" id="ARBA00022840"/>
    </source>
</evidence>
<dbReference type="InterPro" id="IPR025944">
    <property type="entry name" value="Sigma_54_int_dom_CS"/>
</dbReference>
<dbReference type="Gene3D" id="3.40.50.300">
    <property type="entry name" value="P-loop containing nucleotide triphosphate hydrolases"/>
    <property type="match status" value="1"/>
</dbReference>
<dbReference type="GO" id="GO:0043565">
    <property type="term" value="F:sequence-specific DNA binding"/>
    <property type="evidence" value="ECO:0007669"/>
    <property type="project" value="InterPro"/>
</dbReference>
<dbReference type="InterPro" id="IPR003018">
    <property type="entry name" value="GAF"/>
</dbReference>
<dbReference type="Gene3D" id="3.30.450.40">
    <property type="match status" value="1"/>
</dbReference>
<reference evidence="8 9" key="1">
    <citation type="submission" date="2019-01" db="EMBL/GenBank/DDBJ databases">
        <title>Sinorhodobacter populi sp. nov. isolated from the symptomatic bark tissue of Populus euramericana canker.</title>
        <authorList>
            <person name="Xu G."/>
        </authorList>
    </citation>
    <scope>NUCLEOTIDE SEQUENCE [LARGE SCALE GENOMIC DNA]</scope>
    <source>
        <strain evidence="8 9">CCTCC AB2012026</strain>
    </source>
</reference>
<dbReference type="EMBL" id="SAVB01000007">
    <property type="protein sequence ID" value="RWR50108.1"/>
    <property type="molecule type" value="Genomic_DNA"/>
</dbReference>
<dbReference type="SMART" id="SM00382">
    <property type="entry name" value="AAA"/>
    <property type="match status" value="1"/>
</dbReference>
<proteinExistence type="predicted"/>
<evidence type="ECO:0000256" key="3">
    <source>
        <dbReference type="ARBA" id="ARBA00023012"/>
    </source>
</evidence>
<dbReference type="PROSITE" id="PS50045">
    <property type="entry name" value="SIGMA54_INTERACT_4"/>
    <property type="match status" value="1"/>
</dbReference>
<evidence type="ECO:0000313" key="9">
    <source>
        <dbReference type="Proteomes" id="UP000286594"/>
    </source>
</evidence>
<evidence type="ECO:0000256" key="4">
    <source>
        <dbReference type="ARBA" id="ARBA00023015"/>
    </source>
</evidence>
<dbReference type="InterPro" id="IPR011009">
    <property type="entry name" value="Kinase-like_dom_sf"/>
</dbReference>
<keyword evidence="9" id="KW-1185">Reference proteome</keyword>
<dbReference type="Pfam" id="PF01590">
    <property type="entry name" value="GAF"/>
    <property type="match status" value="1"/>
</dbReference>
<keyword evidence="4" id="KW-0805">Transcription regulation</keyword>
<dbReference type="RefSeq" id="WP_128148234.1">
    <property type="nucleotide sequence ID" value="NZ_SAVB01000007.1"/>
</dbReference>
<dbReference type="PROSITE" id="PS00688">
    <property type="entry name" value="SIGMA54_INTERACT_3"/>
    <property type="match status" value="1"/>
</dbReference>
<evidence type="ECO:0000259" key="7">
    <source>
        <dbReference type="PROSITE" id="PS50045"/>
    </source>
</evidence>
<dbReference type="Gene3D" id="3.90.1200.10">
    <property type="match status" value="1"/>
</dbReference>
<dbReference type="InterPro" id="IPR027417">
    <property type="entry name" value="P-loop_NTPase"/>
</dbReference>
<dbReference type="InterPro" id="IPR002197">
    <property type="entry name" value="HTH_Fis"/>
</dbReference>
<accession>A0A443LLU7</accession>